<dbReference type="Gene3D" id="3.40.630.30">
    <property type="match status" value="1"/>
</dbReference>
<evidence type="ECO:0000259" key="1">
    <source>
        <dbReference type="PROSITE" id="PS51186"/>
    </source>
</evidence>
<accession>A0A5B8S8X4</accession>
<dbReference type="Pfam" id="PF08445">
    <property type="entry name" value="FR47"/>
    <property type="match status" value="1"/>
</dbReference>
<dbReference type="SUPFAM" id="SSF55729">
    <property type="entry name" value="Acyl-CoA N-acyltransferases (Nat)"/>
    <property type="match status" value="1"/>
</dbReference>
<name>A0A5B8S8X4_9SPHN</name>
<dbReference type="PROSITE" id="PS51186">
    <property type="entry name" value="GNAT"/>
    <property type="match status" value="1"/>
</dbReference>
<dbReference type="AlphaFoldDB" id="A0A5B8S8X4"/>
<dbReference type="InterPro" id="IPR000182">
    <property type="entry name" value="GNAT_dom"/>
</dbReference>
<dbReference type="GO" id="GO:0016747">
    <property type="term" value="F:acyltransferase activity, transferring groups other than amino-acyl groups"/>
    <property type="evidence" value="ECO:0007669"/>
    <property type="project" value="InterPro"/>
</dbReference>
<dbReference type="EMBL" id="CP042345">
    <property type="protein sequence ID" value="QEA17558.1"/>
    <property type="molecule type" value="Genomic_DNA"/>
</dbReference>
<dbReference type="OrthoDB" id="9797456at2"/>
<proteinExistence type="predicted"/>
<dbReference type="CDD" id="cd04301">
    <property type="entry name" value="NAT_SF"/>
    <property type="match status" value="1"/>
</dbReference>
<keyword evidence="2" id="KW-0808">Transferase</keyword>
<evidence type="ECO:0000313" key="3">
    <source>
        <dbReference type="Proteomes" id="UP000321172"/>
    </source>
</evidence>
<dbReference type="KEGG" id="ngf:FRF71_10600"/>
<feature type="domain" description="N-acetyltransferase" evidence="1">
    <location>
        <begin position="68"/>
        <end position="217"/>
    </location>
</feature>
<sequence length="217" mass="22919">MLTGPQAGLAVATGAAVRIDPRYGPFAAARDESDEAQAALAATLSGPEDTIWLVEREEWPAPAGTRVVRVAPLLQMVADSPAPLREHDGPFVALGAGDVAEMTDLALATEPGPWGPLTHQYGQFWGLREDGRLLAMAGERMRPAPGLAEVSGVCTWPDQRGRGLAGALIRQVMAGQVARGDVPYLHSYAGNVSAIRLYESLGFRPAREMVATVLALA</sequence>
<evidence type="ECO:0000313" key="2">
    <source>
        <dbReference type="EMBL" id="QEA17558.1"/>
    </source>
</evidence>
<dbReference type="InterPro" id="IPR013653">
    <property type="entry name" value="GCN5-like_dom"/>
</dbReference>
<dbReference type="Proteomes" id="UP000321172">
    <property type="component" value="Chromosome"/>
</dbReference>
<protein>
    <submittedName>
        <fullName evidence="2">GNAT family N-acetyltransferase</fullName>
    </submittedName>
</protein>
<organism evidence="2 3">
    <name type="scientific">Novosphingobium ginsenosidimutans</name>
    <dbReference type="NCBI Taxonomy" id="1176536"/>
    <lineage>
        <taxon>Bacteria</taxon>
        <taxon>Pseudomonadati</taxon>
        <taxon>Pseudomonadota</taxon>
        <taxon>Alphaproteobacteria</taxon>
        <taxon>Sphingomonadales</taxon>
        <taxon>Sphingomonadaceae</taxon>
        <taxon>Novosphingobium</taxon>
    </lineage>
</organism>
<reference evidence="2 3" key="1">
    <citation type="journal article" date="2013" name="J. Microbiol. Biotechnol.">
        <title>Novosphingobium ginsenosidimutans sp. nov., with the ability to convert ginsenoside.</title>
        <authorList>
            <person name="Kim J.K."/>
            <person name="He D."/>
            <person name="Liu Q.M."/>
            <person name="Park H.Y."/>
            <person name="Jung M.S."/>
            <person name="Yoon M.H."/>
            <person name="Kim S.C."/>
            <person name="Im W.T."/>
        </authorList>
    </citation>
    <scope>NUCLEOTIDE SEQUENCE [LARGE SCALE GENOMIC DNA]</scope>
    <source>
        <strain evidence="2 3">FW-6</strain>
    </source>
</reference>
<dbReference type="InterPro" id="IPR016181">
    <property type="entry name" value="Acyl_CoA_acyltransferase"/>
</dbReference>
<keyword evidence="3" id="KW-1185">Reference proteome</keyword>
<gene>
    <name evidence="2" type="ORF">FRF71_10600</name>
</gene>